<keyword evidence="9 13" id="KW-0472">Membrane</keyword>
<evidence type="ECO:0000256" key="12">
    <source>
        <dbReference type="ARBA" id="ARBA00023212"/>
    </source>
</evidence>
<evidence type="ECO:0000256" key="9">
    <source>
        <dbReference type="ARBA" id="ARBA00023136"/>
    </source>
</evidence>
<comment type="subcellular location">
    <subcellularLocation>
        <location evidence="2">Cell membrane</location>
        <location evidence="2">Sarcolemma</location>
        <topology evidence="2">Single-pass type II membrane protein</topology>
    </subcellularLocation>
    <subcellularLocation>
        <location evidence="1">Cytoplasm</location>
        <location evidence="1">Cytoskeleton</location>
    </subcellularLocation>
</comment>
<keyword evidence="11" id="KW-0325">Glycoprotein</keyword>
<gene>
    <name evidence="14" type="ORF">TDIB3V08_LOCUS2197</name>
</gene>
<proteinExistence type="inferred from homology"/>
<dbReference type="Pfam" id="PF04790">
    <property type="entry name" value="Sarcoglycan_1"/>
    <property type="match status" value="1"/>
</dbReference>
<dbReference type="EMBL" id="OA564905">
    <property type="protein sequence ID" value="CAD7195824.1"/>
    <property type="molecule type" value="Genomic_DNA"/>
</dbReference>
<dbReference type="AlphaFoldDB" id="A0A7R8VEB2"/>
<dbReference type="GO" id="GO:0016012">
    <property type="term" value="C:sarcoglycan complex"/>
    <property type="evidence" value="ECO:0007669"/>
    <property type="project" value="InterPro"/>
</dbReference>
<evidence type="ECO:0000256" key="11">
    <source>
        <dbReference type="ARBA" id="ARBA00023180"/>
    </source>
</evidence>
<dbReference type="InterPro" id="IPR006875">
    <property type="entry name" value="Sarcoglycan"/>
</dbReference>
<name>A0A7R8VEB2_TIMDO</name>
<accession>A0A7R8VEB2</accession>
<keyword evidence="5" id="KW-0963">Cytoplasm</keyword>
<reference evidence="14" key="1">
    <citation type="submission" date="2020-11" db="EMBL/GenBank/DDBJ databases">
        <authorList>
            <person name="Tran Van P."/>
        </authorList>
    </citation>
    <scope>NUCLEOTIDE SEQUENCE</scope>
</reference>
<dbReference type="GO" id="GO:0042383">
    <property type="term" value="C:sarcolemma"/>
    <property type="evidence" value="ECO:0007669"/>
    <property type="project" value="UniProtKB-SubCell"/>
</dbReference>
<evidence type="ECO:0000256" key="1">
    <source>
        <dbReference type="ARBA" id="ARBA00004245"/>
    </source>
</evidence>
<evidence type="ECO:0000256" key="8">
    <source>
        <dbReference type="ARBA" id="ARBA00022989"/>
    </source>
</evidence>
<evidence type="ECO:0000256" key="5">
    <source>
        <dbReference type="ARBA" id="ARBA00022490"/>
    </source>
</evidence>
<keyword evidence="4" id="KW-1003">Cell membrane</keyword>
<evidence type="ECO:0000256" key="4">
    <source>
        <dbReference type="ARBA" id="ARBA00022475"/>
    </source>
</evidence>
<feature type="transmembrane region" description="Helical" evidence="13">
    <location>
        <begin position="69"/>
        <end position="92"/>
    </location>
</feature>
<evidence type="ECO:0000256" key="3">
    <source>
        <dbReference type="ARBA" id="ARBA00007574"/>
    </source>
</evidence>
<evidence type="ECO:0000256" key="10">
    <source>
        <dbReference type="ARBA" id="ARBA00023157"/>
    </source>
</evidence>
<keyword evidence="8 13" id="KW-1133">Transmembrane helix</keyword>
<evidence type="ECO:0000313" key="14">
    <source>
        <dbReference type="EMBL" id="CAD7195824.1"/>
    </source>
</evidence>
<evidence type="ECO:0000256" key="7">
    <source>
        <dbReference type="ARBA" id="ARBA00022968"/>
    </source>
</evidence>
<keyword evidence="7" id="KW-0735">Signal-anchor</keyword>
<dbReference type="GO" id="GO:0005856">
    <property type="term" value="C:cytoskeleton"/>
    <property type="evidence" value="ECO:0007669"/>
    <property type="project" value="UniProtKB-SubCell"/>
</dbReference>
<evidence type="ECO:0000256" key="6">
    <source>
        <dbReference type="ARBA" id="ARBA00022692"/>
    </source>
</evidence>
<organism evidence="14">
    <name type="scientific">Timema douglasi</name>
    <name type="common">Walking stick</name>
    <dbReference type="NCBI Taxonomy" id="61478"/>
    <lineage>
        <taxon>Eukaryota</taxon>
        <taxon>Metazoa</taxon>
        <taxon>Ecdysozoa</taxon>
        <taxon>Arthropoda</taxon>
        <taxon>Hexapoda</taxon>
        <taxon>Insecta</taxon>
        <taxon>Pterygota</taxon>
        <taxon>Neoptera</taxon>
        <taxon>Polyneoptera</taxon>
        <taxon>Phasmatodea</taxon>
        <taxon>Timematodea</taxon>
        <taxon>Timematoidea</taxon>
        <taxon>Timematidae</taxon>
        <taxon>Timema</taxon>
    </lineage>
</organism>
<evidence type="ECO:0000256" key="13">
    <source>
        <dbReference type="SAM" id="Phobius"/>
    </source>
</evidence>
<dbReference type="PANTHER" id="PTHR12939:SF10">
    <property type="entry name" value="EG:4F1.1 PROTEIN"/>
    <property type="match status" value="1"/>
</dbReference>
<keyword evidence="10" id="KW-1015">Disulfide bond</keyword>
<keyword evidence="6 13" id="KW-0812">Transmembrane</keyword>
<protein>
    <submittedName>
        <fullName evidence="14">Uncharacterized protein</fullName>
    </submittedName>
</protein>
<keyword evidence="12" id="KW-0206">Cytoskeleton</keyword>
<sequence>MFENGRFFFNKGGGSNHSKPNENASNNRMARGESLASDWVDEPSNPHHPQPVASRYNFKVGIYGWRKRFLYLLILGLMVMVIVNLALTLWVLKVMEFSSQLSERANRIFQLPPNEGDLIDFFKLYQPSGRHPLTRIVPASADKDVACSQHNENPGR</sequence>
<dbReference type="GO" id="GO:0060047">
    <property type="term" value="P:heart contraction"/>
    <property type="evidence" value="ECO:0007669"/>
    <property type="project" value="TreeGrafter"/>
</dbReference>
<comment type="similarity">
    <text evidence="3">Belongs to the sarcoglycan beta/delta/gamma/zeta family.</text>
</comment>
<dbReference type="PANTHER" id="PTHR12939">
    <property type="entry name" value="SARCOGLYCAN"/>
    <property type="match status" value="1"/>
</dbReference>
<evidence type="ECO:0000256" key="2">
    <source>
        <dbReference type="ARBA" id="ARBA00004274"/>
    </source>
</evidence>
<dbReference type="InterPro" id="IPR039972">
    <property type="entry name" value="Sarcoglycan_gamma/delta/zeta"/>
</dbReference>